<dbReference type="InterPro" id="IPR016024">
    <property type="entry name" value="ARM-type_fold"/>
</dbReference>
<dbReference type="GO" id="GO:0048211">
    <property type="term" value="P:Golgi vesicle docking"/>
    <property type="evidence" value="ECO:0007669"/>
    <property type="project" value="TreeGrafter"/>
</dbReference>
<feature type="compositionally biased region" description="Acidic residues" evidence="4">
    <location>
        <begin position="861"/>
        <end position="874"/>
    </location>
</feature>
<evidence type="ECO:0000256" key="3">
    <source>
        <dbReference type="ARBA" id="ARBA00023054"/>
    </source>
</evidence>
<evidence type="ECO:0000313" key="7">
    <source>
        <dbReference type="EMBL" id="KZV96729.1"/>
    </source>
</evidence>
<dbReference type="GO" id="GO:0006886">
    <property type="term" value="P:intracellular protein transport"/>
    <property type="evidence" value="ECO:0007669"/>
    <property type="project" value="InterPro"/>
</dbReference>
<feature type="region of interest" description="Disordered" evidence="4">
    <location>
        <begin position="847"/>
        <end position="874"/>
    </location>
</feature>
<dbReference type="Pfam" id="PF04871">
    <property type="entry name" value="Uso1_p115_C"/>
    <property type="match status" value="1"/>
</dbReference>
<protein>
    <recommendedName>
        <fullName evidence="9">Vesicle tethering protein Uso1/P115-like head domain-containing protein</fullName>
    </recommendedName>
</protein>
<comment type="subcellular location">
    <subcellularLocation>
        <location evidence="1">Golgi apparatus</location>
    </subcellularLocation>
</comment>
<feature type="compositionally biased region" description="Polar residues" evidence="4">
    <location>
        <begin position="483"/>
        <end position="508"/>
    </location>
</feature>
<feature type="domain" description="Uso1/p115-like vesicle tethering protein C-terminal" evidence="6">
    <location>
        <begin position="762"/>
        <end position="874"/>
    </location>
</feature>
<dbReference type="GO" id="GO:0006888">
    <property type="term" value="P:endoplasmic reticulum to Golgi vesicle-mediated transport"/>
    <property type="evidence" value="ECO:0007669"/>
    <property type="project" value="TreeGrafter"/>
</dbReference>
<keyword evidence="8" id="KW-1185">Reference proteome</keyword>
<reference evidence="7 8" key="1">
    <citation type="journal article" date="2016" name="Mol. Biol. Evol.">
        <title>Comparative Genomics of Early-Diverging Mushroom-Forming Fungi Provides Insights into the Origins of Lignocellulose Decay Capabilities.</title>
        <authorList>
            <person name="Nagy L.G."/>
            <person name="Riley R."/>
            <person name="Tritt A."/>
            <person name="Adam C."/>
            <person name="Daum C."/>
            <person name="Floudas D."/>
            <person name="Sun H."/>
            <person name="Yadav J.S."/>
            <person name="Pangilinan J."/>
            <person name="Larsson K.H."/>
            <person name="Matsuura K."/>
            <person name="Barry K."/>
            <person name="Labutti K."/>
            <person name="Kuo R."/>
            <person name="Ohm R.A."/>
            <person name="Bhattacharya S.S."/>
            <person name="Shirouzu T."/>
            <person name="Yoshinaga Y."/>
            <person name="Martin F.M."/>
            <person name="Grigoriev I.V."/>
            <person name="Hibbett D.S."/>
        </authorList>
    </citation>
    <scope>NUCLEOTIDE SEQUENCE [LARGE SCALE GENOMIC DNA]</scope>
    <source>
        <strain evidence="7 8">HHB12029</strain>
    </source>
</reference>
<feature type="domain" description="Vesicle tethering protein Uso1/P115-like head" evidence="5">
    <location>
        <begin position="519"/>
        <end position="699"/>
    </location>
</feature>
<dbReference type="GO" id="GO:0048280">
    <property type="term" value="P:vesicle fusion with Golgi apparatus"/>
    <property type="evidence" value="ECO:0007669"/>
    <property type="project" value="InterPro"/>
</dbReference>
<dbReference type="GO" id="GO:0000139">
    <property type="term" value="C:Golgi membrane"/>
    <property type="evidence" value="ECO:0007669"/>
    <property type="project" value="InterPro"/>
</dbReference>
<dbReference type="Proteomes" id="UP000077266">
    <property type="component" value="Unassembled WGS sequence"/>
</dbReference>
<dbReference type="PANTHER" id="PTHR10013">
    <property type="entry name" value="GENERAL VESICULAR TRANSPORT FACTOR P115"/>
    <property type="match status" value="1"/>
</dbReference>
<dbReference type="SUPFAM" id="SSF48371">
    <property type="entry name" value="ARM repeat"/>
    <property type="match status" value="1"/>
</dbReference>
<dbReference type="InterPro" id="IPR024095">
    <property type="entry name" value="Vesicle_P115"/>
</dbReference>
<dbReference type="InterPro" id="IPR006955">
    <property type="entry name" value="Uso1_p115_C"/>
</dbReference>
<dbReference type="InterPro" id="IPR011989">
    <property type="entry name" value="ARM-like"/>
</dbReference>
<evidence type="ECO:0000256" key="4">
    <source>
        <dbReference type="SAM" id="MobiDB-lite"/>
    </source>
</evidence>
<keyword evidence="3" id="KW-0175">Coiled coil</keyword>
<dbReference type="GO" id="GO:0012507">
    <property type="term" value="C:ER to Golgi transport vesicle membrane"/>
    <property type="evidence" value="ECO:0007669"/>
    <property type="project" value="TreeGrafter"/>
</dbReference>
<evidence type="ECO:0000259" key="5">
    <source>
        <dbReference type="Pfam" id="PF04869"/>
    </source>
</evidence>
<dbReference type="STRING" id="1314781.A0A166B073"/>
<dbReference type="Pfam" id="PF04869">
    <property type="entry name" value="Uso1_p115_head"/>
    <property type="match status" value="1"/>
</dbReference>
<dbReference type="GO" id="GO:0005795">
    <property type="term" value="C:Golgi stack"/>
    <property type="evidence" value="ECO:0007669"/>
    <property type="project" value="TreeGrafter"/>
</dbReference>
<dbReference type="PANTHER" id="PTHR10013:SF0">
    <property type="entry name" value="GENERAL VESICULAR TRANSPORT FACTOR P115"/>
    <property type="match status" value="1"/>
</dbReference>
<dbReference type="GO" id="GO:0005783">
    <property type="term" value="C:endoplasmic reticulum"/>
    <property type="evidence" value="ECO:0007669"/>
    <property type="project" value="TreeGrafter"/>
</dbReference>
<organism evidence="7 8">
    <name type="scientific">Exidia glandulosa HHB12029</name>
    <dbReference type="NCBI Taxonomy" id="1314781"/>
    <lineage>
        <taxon>Eukaryota</taxon>
        <taxon>Fungi</taxon>
        <taxon>Dikarya</taxon>
        <taxon>Basidiomycota</taxon>
        <taxon>Agaricomycotina</taxon>
        <taxon>Agaricomycetes</taxon>
        <taxon>Auriculariales</taxon>
        <taxon>Exidiaceae</taxon>
        <taxon>Exidia</taxon>
    </lineage>
</organism>
<dbReference type="InParanoid" id="A0A166B073"/>
<evidence type="ECO:0000256" key="2">
    <source>
        <dbReference type="ARBA" id="ARBA00023034"/>
    </source>
</evidence>
<gene>
    <name evidence="7" type="ORF">EXIGLDRAFT_670845</name>
</gene>
<name>A0A166B073_EXIGL</name>
<evidence type="ECO:0008006" key="9">
    <source>
        <dbReference type="Google" id="ProtNLM"/>
    </source>
</evidence>
<dbReference type="AlphaFoldDB" id="A0A166B073"/>
<evidence type="ECO:0000313" key="8">
    <source>
        <dbReference type="Proteomes" id="UP000077266"/>
    </source>
</evidence>
<dbReference type="Gene3D" id="1.25.10.10">
    <property type="entry name" value="Leucine-rich Repeat Variant"/>
    <property type="match status" value="1"/>
</dbReference>
<feature type="region of interest" description="Disordered" evidence="4">
    <location>
        <begin position="761"/>
        <end position="784"/>
    </location>
</feature>
<accession>A0A166B073</accession>
<dbReference type="EMBL" id="KV425939">
    <property type="protein sequence ID" value="KZV96729.1"/>
    <property type="molecule type" value="Genomic_DNA"/>
</dbReference>
<sequence length="874" mass="95106">MDFFSQTYTAIRGPAAEPQTAVDTITKLADRLAQAPSIADRRASILALKGLARDMPGDVGSMALPALLAALPDASVDADLGKALLETLLVLCDAEPGPGREAALKHADAVLADPNAAQAVFSLLTDPAFYVRFSALQLLSTLLSHRRQAVQAHFLRTSDASSIISVLDEKREIIRNEVLSVIQVLIAQNADIQKIFAFGGAFEKLLGIVTQEGGIEGTVVVQESLACIDTLLRYNVSNQNYFREIGLVPSLCPLFLFPANFPDHIPAPQEFALQFWDIQKAANAQLVLGIVAMLVSSKGGASGDSSMVRFLVELGLASNAPTQLKLLALQSLPHLSPPLALQITPYVPVPETNGEEWDRLEARSALDVIVDIAINGEYSGTMPGPLDATNLGLRSAAVSVFENYARDEEVKLWMLQQLTPDAGGHPVAGAAATLLAGINSLPTSPLSRPAATRLHISTVLFASLVRSSSAAKTLARSIVPTAVPSSSLAGPGDTSSFFVPADNSSAPAQHQQQQQQDTPGDEDDETQTLLQALAEHLSLALLSRTRAVDEREAREWDRCIVGILSLLAQWLWDDPRAVKEVLEAGVLSTLVEPIGQDDVDAAVQGLCAFVLGILYEFDREPGEIPRTTIYPLIMRLGADMLASRMSRLREDERFRSAAPEGAMSVYPRHIAEAQDEGEMWFAWEFVEFWKSNYYTIQRGVHADPNTQRAADSTFPSPVTQCSLAERCLAANPEAATLIASLREVIQRQADDLDALRKASRAQKDELQTKMEGLEGAARKHDEERSTLLKKVEALEEAARSRDEERDALQAQVASLAQELESVQEKRREQEKEHEDLLVFLEELSAKRKRDKEALRAAGQEVSEDEDEGDGDEEE</sequence>
<feature type="region of interest" description="Disordered" evidence="4">
    <location>
        <begin position="483"/>
        <end position="525"/>
    </location>
</feature>
<evidence type="ECO:0000259" key="6">
    <source>
        <dbReference type="Pfam" id="PF04871"/>
    </source>
</evidence>
<dbReference type="OrthoDB" id="198977at2759"/>
<evidence type="ECO:0000256" key="1">
    <source>
        <dbReference type="ARBA" id="ARBA00004555"/>
    </source>
</evidence>
<keyword evidence="2" id="KW-0333">Golgi apparatus</keyword>
<proteinExistence type="predicted"/>
<dbReference type="InterPro" id="IPR006953">
    <property type="entry name" value="Vesicle_Uso1_P115_head"/>
</dbReference>